<sequence length="274" mass="30352">MKQDQIPSFKEGSTVLILDSGVGGLSIYNEIRILLPNLHYIYFFDNMGFPYGEKSEQFIIDRILSIVLAITNIYSIALVVIACNSASIVTLPSIRSRFLFPVVGVVPAIKPAVQLSRNSIIGLLATRGTIECSYTHQLVSRFSGECRIEMLAAMELVDLVENKLHGFPISIEKIRLTLQPWLSMSELPDTIVLGCTHFAFILMELKQVLPQGTVFIDSAMAVARRTAWFLENGLSIPISGAQNVALCMKITSKSTRLIPILRDFGFKTLGTLKI</sequence>
<dbReference type="UniPathway" id="UPA00219"/>
<comment type="catalytic activity">
    <reaction evidence="1 7">
        <text>L-glutamate = D-glutamate</text>
        <dbReference type="Rhea" id="RHEA:12813"/>
        <dbReference type="ChEBI" id="CHEBI:29985"/>
        <dbReference type="ChEBI" id="CHEBI:29986"/>
        <dbReference type="EC" id="5.1.1.3"/>
    </reaction>
</comment>
<protein>
    <recommendedName>
        <fullName evidence="2 7">Glutamate racemase</fullName>
        <ecNumber evidence="2 7">5.1.1.3</ecNumber>
    </recommendedName>
</protein>
<comment type="similarity">
    <text evidence="7">Belongs to the aspartate/glutamate racemases family.</text>
</comment>
<feature type="binding site" evidence="7">
    <location>
        <begin position="19"/>
        <end position="20"/>
    </location>
    <ligand>
        <name>substrate</name>
    </ligand>
</feature>
<dbReference type="Pfam" id="PF01177">
    <property type="entry name" value="Asp_Glu_race"/>
    <property type="match status" value="1"/>
</dbReference>
<dbReference type="Gene3D" id="3.40.50.1860">
    <property type="match status" value="2"/>
</dbReference>
<name>A0A451D051_9GAMM</name>
<dbReference type="OrthoDB" id="9801055at2"/>
<evidence type="ECO:0000256" key="3">
    <source>
        <dbReference type="ARBA" id="ARBA00022960"/>
    </source>
</evidence>
<evidence type="ECO:0000256" key="1">
    <source>
        <dbReference type="ARBA" id="ARBA00001602"/>
    </source>
</evidence>
<dbReference type="NCBIfam" id="TIGR00067">
    <property type="entry name" value="glut_race"/>
    <property type="match status" value="1"/>
</dbReference>
<feature type="binding site" evidence="7">
    <location>
        <begin position="84"/>
        <end position="85"/>
    </location>
    <ligand>
        <name>substrate</name>
    </ligand>
</feature>
<keyword evidence="8" id="KW-0472">Membrane</keyword>
<accession>A0A451D051</accession>
<feature type="binding site" evidence="7">
    <location>
        <begin position="196"/>
        <end position="197"/>
    </location>
    <ligand>
        <name>substrate</name>
    </ligand>
</feature>
<dbReference type="FunFam" id="3.40.50.1860:FF:000001">
    <property type="entry name" value="Glutamate racemase"/>
    <property type="match status" value="1"/>
</dbReference>
<dbReference type="HAMAP" id="MF_00258">
    <property type="entry name" value="Glu_racemase"/>
    <property type="match status" value="1"/>
</dbReference>
<keyword evidence="4 7" id="KW-0573">Peptidoglycan synthesis</keyword>
<dbReference type="EMBL" id="LR217698">
    <property type="protein sequence ID" value="VFP78930.1"/>
    <property type="molecule type" value="Genomic_DNA"/>
</dbReference>
<evidence type="ECO:0000256" key="2">
    <source>
        <dbReference type="ARBA" id="ARBA00013090"/>
    </source>
</evidence>
<keyword evidence="3 7" id="KW-0133">Cell shape</keyword>
<evidence type="ECO:0000313" key="9">
    <source>
        <dbReference type="EMBL" id="VFP78930.1"/>
    </source>
</evidence>
<comment type="pathway">
    <text evidence="7">Cell wall biogenesis; peptidoglycan biosynthesis.</text>
</comment>
<proteinExistence type="inferred from homology"/>
<dbReference type="AlphaFoldDB" id="A0A451D051"/>
<dbReference type="InterPro" id="IPR015942">
    <property type="entry name" value="Asp/Glu/hydantoin_racemase"/>
</dbReference>
<dbReference type="SUPFAM" id="SSF53681">
    <property type="entry name" value="Aspartate/glutamate racemase"/>
    <property type="match status" value="2"/>
</dbReference>
<dbReference type="GO" id="GO:0009252">
    <property type="term" value="P:peptidoglycan biosynthetic process"/>
    <property type="evidence" value="ECO:0007669"/>
    <property type="project" value="UniProtKB-UniRule"/>
</dbReference>
<dbReference type="PANTHER" id="PTHR21198">
    <property type="entry name" value="GLUTAMATE RACEMASE"/>
    <property type="match status" value="1"/>
</dbReference>
<comment type="function">
    <text evidence="7">Provides the (R)-glutamate required for cell wall biosynthesis.</text>
</comment>
<reference evidence="9 10" key="1">
    <citation type="submission" date="2019-02" db="EMBL/GenBank/DDBJ databases">
        <authorList>
            <person name="Manzano-Marin A."/>
            <person name="Manzano-Marin A."/>
        </authorList>
    </citation>
    <scope>NUCLEOTIDE SEQUENCE [LARGE SCALE GENOMIC DNA]</scope>
    <source>
        <strain evidence="9 10">ErCicurtihirsuta</strain>
    </source>
</reference>
<dbReference type="PROSITE" id="PS00923">
    <property type="entry name" value="ASP_GLU_RACEMASE_1"/>
    <property type="match status" value="1"/>
</dbReference>
<keyword evidence="6 7" id="KW-0961">Cell wall biogenesis/degradation</keyword>
<dbReference type="InterPro" id="IPR004391">
    <property type="entry name" value="Glu_race"/>
</dbReference>
<feature type="active site" description="Proton donor/acceptor" evidence="7">
    <location>
        <position position="195"/>
    </location>
</feature>
<feature type="active site" description="Proton donor/acceptor" evidence="7">
    <location>
        <position position="83"/>
    </location>
</feature>
<organism evidence="9 10">
    <name type="scientific">Candidatus Erwinia haradaeae</name>
    <dbReference type="NCBI Taxonomy" id="1922217"/>
    <lineage>
        <taxon>Bacteria</taxon>
        <taxon>Pseudomonadati</taxon>
        <taxon>Pseudomonadota</taxon>
        <taxon>Gammaproteobacteria</taxon>
        <taxon>Enterobacterales</taxon>
        <taxon>Erwiniaceae</taxon>
        <taxon>Erwinia</taxon>
    </lineage>
</organism>
<dbReference type="GO" id="GO:0008881">
    <property type="term" value="F:glutamate racemase activity"/>
    <property type="evidence" value="ECO:0007669"/>
    <property type="project" value="UniProtKB-UniRule"/>
</dbReference>
<dbReference type="InterPro" id="IPR018187">
    <property type="entry name" value="Asp/Glu_racemase_AS_1"/>
</dbReference>
<dbReference type="Proteomes" id="UP000294364">
    <property type="component" value="Chromosome"/>
</dbReference>
<dbReference type="EC" id="5.1.1.3" evidence="2 7"/>
<keyword evidence="5 7" id="KW-0413">Isomerase</keyword>
<keyword evidence="8" id="KW-0812">Transmembrane</keyword>
<keyword evidence="8" id="KW-1133">Transmembrane helix</keyword>
<dbReference type="PANTHER" id="PTHR21198:SF2">
    <property type="entry name" value="GLUTAMATE RACEMASE"/>
    <property type="match status" value="1"/>
</dbReference>
<dbReference type="GO" id="GO:0071555">
    <property type="term" value="P:cell wall organization"/>
    <property type="evidence" value="ECO:0007669"/>
    <property type="project" value="UniProtKB-KW"/>
</dbReference>
<evidence type="ECO:0000256" key="8">
    <source>
        <dbReference type="SAM" id="Phobius"/>
    </source>
</evidence>
<dbReference type="GO" id="GO:0008360">
    <property type="term" value="P:regulation of cell shape"/>
    <property type="evidence" value="ECO:0007669"/>
    <property type="project" value="UniProtKB-KW"/>
</dbReference>
<gene>
    <name evidence="7 9" type="primary">murI</name>
    <name evidence="9" type="ORF">ERCICURT3053_580</name>
</gene>
<feature type="transmembrane region" description="Helical" evidence="8">
    <location>
        <begin position="63"/>
        <end position="82"/>
    </location>
</feature>
<dbReference type="InterPro" id="IPR001920">
    <property type="entry name" value="Asp/Glu_race"/>
</dbReference>
<evidence type="ECO:0000256" key="4">
    <source>
        <dbReference type="ARBA" id="ARBA00022984"/>
    </source>
</evidence>
<feature type="binding site" evidence="7">
    <location>
        <begin position="51"/>
        <end position="52"/>
    </location>
    <ligand>
        <name>substrate</name>
    </ligand>
</feature>
<evidence type="ECO:0000256" key="6">
    <source>
        <dbReference type="ARBA" id="ARBA00023316"/>
    </source>
</evidence>
<evidence type="ECO:0000256" key="7">
    <source>
        <dbReference type="HAMAP-Rule" id="MF_00258"/>
    </source>
</evidence>
<dbReference type="RefSeq" id="WP_157992213.1">
    <property type="nucleotide sequence ID" value="NZ_LR217698.1"/>
</dbReference>
<evidence type="ECO:0000313" key="10">
    <source>
        <dbReference type="Proteomes" id="UP000294364"/>
    </source>
</evidence>
<evidence type="ECO:0000256" key="5">
    <source>
        <dbReference type="ARBA" id="ARBA00023235"/>
    </source>
</evidence>